<keyword evidence="3" id="KW-1185">Reference proteome</keyword>
<dbReference type="Gene3D" id="1.10.1520.10">
    <property type="entry name" value="Ribonuclease III domain"/>
    <property type="match status" value="1"/>
</dbReference>
<proteinExistence type="predicted"/>
<sequence length="251" mass="28884">MEKWLIKLFKNKFKIEDRYVYVLMSRLDKELTQAFTPPSVDPINNYESLEILGDGVAAYFLPMYFYKSFPQLQNPKGVKAIARLKINYASRRSFSNIAKFLGFWPHIKKPKNLKINQKKLLEDVFEAFLGAVCLILDNHFNVEGVGTAVCYNFLKSVFDGMTIEINYKALFDPKTRLKELTDKHKTELGLPDYTHSGNKTDCYVGGELLAVVYGSNQKDREQEGSEKILEILEKRGYTLDRDLISISELVV</sequence>
<protein>
    <submittedName>
        <fullName evidence="2">RNase III protein</fullName>
    </submittedName>
</protein>
<name>A0A1B2RW73_9VIRU</name>
<dbReference type="InterPro" id="IPR000999">
    <property type="entry name" value="RNase_III_dom"/>
</dbReference>
<accession>A0A1B2RW73</accession>
<evidence type="ECO:0000313" key="2">
    <source>
        <dbReference type="EMBL" id="AOC55237.1"/>
    </source>
</evidence>
<dbReference type="PROSITE" id="PS50142">
    <property type="entry name" value="RNASE_3_2"/>
    <property type="match status" value="1"/>
</dbReference>
<evidence type="ECO:0000259" key="1">
    <source>
        <dbReference type="PROSITE" id="PS50142"/>
    </source>
</evidence>
<gene>
    <name evidence="2" type="ORF">LCDVSa153L</name>
</gene>
<dbReference type="Proteomes" id="UP000149121">
    <property type="component" value="Segment"/>
</dbReference>
<dbReference type="SMART" id="SM00535">
    <property type="entry name" value="RIBOc"/>
    <property type="match status" value="1"/>
</dbReference>
<organism evidence="2 3">
    <name type="scientific">Lymphocystis disease virus 3</name>
    <dbReference type="NCBI Taxonomy" id="2560566"/>
    <lineage>
        <taxon>Viruses</taxon>
        <taxon>Varidnaviria</taxon>
        <taxon>Bamfordvirae</taxon>
        <taxon>Nucleocytoviricota</taxon>
        <taxon>Megaviricetes</taxon>
        <taxon>Pimascovirales</taxon>
        <taxon>Pimascovirales incertae sedis</taxon>
        <taxon>Iridoviridae</taxon>
        <taxon>Alphairidovirinae</taxon>
        <taxon>Lymphocystivirus</taxon>
        <taxon>Lymphocystivirus sparus1</taxon>
    </lineage>
</organism>
<dbReference type="KEGG" id="vg:30902729"/>
<feature type="domain" description="RNase III" evidence="1">
    <location>
        <begin position="31"/>
        <end position="134"/>
    </location>
</feature>
<dbReference type="CDD" id="cd00593">
    <property type="entry name" value="RIBOc"/>
    <property type="match status" value="1"/>
</dbReference>
<dbReference type="SUPFAM" id="SSF54768">
    <property type="entry name" value="dsRNA-binding domain-like"/>
    <property type="match status" value="1"/>
</dbReference>
<reference evidence="2 3" key="1">
    <citation type="journal article" date="2016" name="J. Virol.">
        <title>Concurrence of Iridovirus, Polyomavirus, and a Unique Member of a New Group of Fish Papillomaviruses in Lymphocystis Disease-Affected Gilthead Sea Bream.</title>
        <authorList>
            <person name="Lopez-Bueno A."/>
            <person name="Mavian C."/>
            <person name="Labella A.M."/>
            <person name="Castro D."/>
            <person name="Borrego J.J."/>
            <person name="Alcami A."/>
            <person name="Alejo A."/>
        </authorList>
    </citation>
    <scope>NUCLEOTIDE SEQUENCE [LARGE SCALE GENOMIC DNA]</scope>
    <source>
        <strain evidence="2">SA9</strain>
    </source>
</reference>
<dbReference type="GO" id="GO:0004525">
    <property type="term" value="F:ribonuclease III activity"/>
    <property type="evidence" value="ECO:0007669"/>
    <property type="project" value="InterPro"/>
</dbReference>
<dbReference type="SUPFAM" id="SSF69065">
    <property type="entry name" value="RNase III domain-like"/>
    <property type="match status" value="1"/>
</dbReference>
<dbReference type="Pfam" id="PF00636">
    <property type="entry name" value="Ribonuclease_3"/>
    <property type="match status" value="1"/>
</dbReference>
<dbReference type="EMBL" id="KX643370">
    <property type="protein sequence ID" value="AOC55237.1"/>
    <property type="molecule type" value="Genomic_DNA"/>
</dbReference>
<dbReference type="InterPro" id="IPR036389">
    <property type="entry name" value="RNase_III_sf"/>
</dbReference>
<dbReference type="GO" id="GO:0006396">
    <property type="term" value="P:RNA processing"/>
    <property type="evidence" value="ECO:0007669"/>
    <property type="project" value="InterPro"/>
</dbReference>
<dbReference type="OrthoDB" id="8991at10239"/>
<evidence type="ECO:0000313" key="3">
    <source>
        <dbReference type="Proteomes" id="UP000149121"/>
    </source>
</evidence>